<dbReference type="OrthoDB" id="9760711at2"/>
<name>A0A1M7T5X3_9BACT</name>
<keyword evidence="10 17" id="KW-0418">Kinase</keyword>
<dbReference type="RefSeq" id="WP_072697270.1">
    <property type="nucleotide sequence ID" value="NZ_FRDI01000007.1"/>
</dbReference>
<dbReference type="PANTHER" id="PTHR43030">
    <property type="entry name" value="PHOSPHOENOLPYRUVATE SYNTHASE"/>
    <property type="match status" value="1"/>
</dbReference>
<dbReference type="AlphaFoldDB" id="A0A1M7T5X3"/>
<dbReference type="PANTHER" id="PTHR43030:SF1">
    <property type="entry name" value="PHOSPHOENOLPYRUVATE SYNTHASE"/>
    <property type="match status" value="1"/>
</dbReference>
<evidence type="ECO:0000256" key="1">
    <source>
        <dbReference type="ARBA" id="ARBA00001946"/>
    </source>
</evidence>
<proteinExistence type="inferred from homology"/>
<evidence type="ECO:0000259" key="15">
    <source>
        <dbReference type="Pfam" id="PF00391"/>
    </source>
</evidence>
<evidence type="ECO:0000259" key="16">
    <source>
        <dbReference type="Pfam" id="PF01326"/>
    </source>
</evidence>
<dbReference type="EMBL" id="FRDI01000007">
    <property type="protein sequence ID" value="SHN66095.1"/>
    <property type="molecule type" value="Genomic_DNA"/>
</dbReference>
<evidence type="ECO:0000256" key="9">
    <source>
        <dbReference type="ARBA" id="ARBA00022741"/>
    </source>
</evidence>
<evidence type="ECO:0000256" key="3">
    <source>
        <dbReference type="ARBA" id="ARBA00004742"/>
    </source>
</evidence>
<feature type="domain" description="Pyruvate phosphate dikinase AMP/ATP-binding" evidence="16">
    <location>
        <begin position="146"/>
        <end position="464"/>
    </location>
</feature>
<dbReference type="UniPathway" id="UPA00138"/>
<feature type="domain" description="PEP-utilising enzyme mobile" evidence="15">
    <location>
        <begin position="501"/>
        <end position="565"/>
    </location>
</feature>
<comment type="cofactor">
    <cofactor evidence="1">
        <name>Mg(2+)</name>
        <dbReference type="ChEBI" id="CHEBI:18420"/>
    </cofactor>
</comment>
<dbReference type="GO" id="GO:0005524">
    <property type="term" value="F:ATP binding"/>
    <property type="evidence" value="ECO:0007669"/>
    <property type="project" value="UniProtKB-KW"/>
</dbReference>
<evidence type="ECO:0000256" key="12">
    <source>
        <dbReference type="ARBA" id="ARBA00022842"/>
    </source>
</evidence>
<dbReference type="Gene3D" id="3.30.1490.20">
    <property type="entry name" value="ATP-grasp fold, A domain"/>
    <property type="match status" value="1"/>
</dbReference>
<dbReference type="InterPro" id="IPR036637">
    <property type="entry name" value="Phosphohistidine_dom_sf"/>
</dbReference>
<keyword evidence="8" id="KW-0479">Metal-binding</keyword>
<reference evidence="17 18" key="1">
    <citation type="submission" date="2016-12" db="EMBL/GenBank/DDBJ databases">
        <authorList>
            <person name="Song W.-J."/>
            <person name="Kurnit D.M."/>
        </authorList>
    </citation>
    <scope>NUCLEOTIDE SEQUENCE [LARGE SCALE GENOMIC DNA]</scope>
    <source>
        <strain evidence="17 18">DSM 11393</strain>
    </source>
</reference>
<dbReference type="Gene3D" id="3.50.30.10">
    <property type="entry name" value="Phosphohistidine domain"/>
    <property type="match status" value="1"/>
</dbReference>
<dbReference type="GO" id="GO:0008986">
    <property type="term" value="F:pyruvate, water dikinase activity"/>
    <property type="evidence" value="ECO:0007669"/>
    <property type="project" value="UniProtKB-EC"/>
</dbReference>
<dbReference type="Pfam" id="PF00391">
    <property type="entry name" value="PEP-utilizers"/>
    <property type="match status" value="1"/>
</dbReference>
<dbReference type="Gene3D" id="3.30.470.20">
    <property type="entry name" value="ATP-grasp fold, B domain"/>
    <property type="match status" value="1"/>
</dbReference>
<evidence type="ECO:0000256" key="10">
    <source>
        <dbReference type="ARBA" id="ARBA00022777"/>
    </source>
</evidence>
<evidence type="ECO:0000313" key="17">
    <source>
        <dbReference type="EMBL" id="SHN66095.1"/>
    </source>
</evidence>
<dbReference type="InterPro" id="IPR008279">
    <property type="entry name" value="PEP-util_enz_mobile_dom"/>
</dbReference>
<evidence type="ECO:0000256" key="11">
    <source>
        <dbReference type="ARBA" id="ARBA00022840"/>
    </source>
</evidence>
<dbReference type="Proteomes" id="UP000186469">
    <property type="component" value="Unassembled WGS sequence"/>
</dbReference>
<dbReference type="InterPro" id="IPR013815">
    <property type="entry name" value="ATP_grasp_subdomain_1"/>
</dbReference>
<keyword evidence="12" id="KW-0460">Magnesium</keyword>
<dbReference type="SUPFAM" id="SSF52009">
    <property type="entry name" value="Phosphohistidine domain"/>
    <property type="match status" value="1"/>
</dbReference>
<protein>
    <recommendedName>
        <fullName evidence="6">Phosphoenolpyruvate synthase</fullName>
        <ecNumber evidence="5">2.7.9.2</ecNumber>
    </recommendedName>
    <alternativeName>
        <fullName evidence="13">Pyruvate, water dikinase</fullName>
    </alternativeName>
</protein>
<evidence type="ECO:0000313" key="18">
    <source>
        <dbReference type="Proteomes" id="UP000186469"/>
    </source>
</evidence>
<evidence type="ECO:0000256" key="2">
    <source>
        <dbReference type="ARBA" id="ARBA00002988"/>
    </source>
</evidence>
<comment type="function">
    <text evidence="2">Catalyzes the phosphorylation of pyruvate to phosphoenolpyruvate.</text>
</comment>
<keyword evidence="9" id="KW-0547">Nucleotide-binding</keyword>
<keyword evidence="7" id="KW-0808">Transferase</keyword>
<organism evidence="17 18">
    <name type="scientific">Desulfovibrio litoralis DSM 11393</name>
    <dbReference type="NCBI Taxonomy" id="1121455"/>
    <lineage>
        <taxon>Bacteria</taxon>
        <taxon>Pseudomonadati</taxon>
        <taxon>Thermodesulfobacteriota</taxon>
        <taxon>Desulfovibrionia</taxon>
        <taxon>Desulfovibrionales</taxon>
        <taxon>Desulfovibrionaceae</taxon>
        <taxon>Desulfovibrio</taxon>
    </lineage>
</organism>
<evidence type="ECO:0000256" key="4">
    <source>
        <dbReference type="ARBA" id="ARBA00007837"/>
    </source>
</evidence>
<dbReference type="GO" id="GO:0046872">
    <property type="term" value="F:metal ion binding"/>
    <property type="evidence" value="ECO:0007669"/>
    <property type="project" value="UniProtKB-KW"/>
</dbReference>
<dbReference type="STRING" id="1121455.SAMN02745728_01578"/>
<evidence type="ECO:0000256" key="5">
    <source>
        <dbReference type="ARBA" id="ARBA00011996"/>
    </source>
</evidence>
<sequence length="920" mass="100811">MSIFNQLLSFFDYKKRKTEKERRKSAAVEALKDAFNARCKQFRVLLSANKRALEIMADMEARLSGETPFDMSYVRSQTTQVSINVYRMIEALNTLAGDAYLDLFNRFSLISGDILKVVEAKANQPLKANAPLIIPLNQAGVDLITEVGGKMANLAEVAKSLHFSVPDGFVVTASGYREFVRHNGLRDEVRRLIQSANAKELDEVFALSLNIQKLIKEAVFPRALEVQIEQAIAELEKKYPNAKFAVRSSALDEDGGETSFAGQYTSVLNVSPNDVIRKVKEVFSSKYSVQGITYRANHGLVDEDVPMCVGCIIMVNALAGGVAYSRNPMCAKADYVVINSSWGLPKTVVDGDTSPDVFSVKRPSKLDPSKSLEEQFSVLKRSIGNKEYKLICSENGLEKITLDAETAVASSLTDEQIFMLSKIVVEAEEFYGVPQDVEWAIDLNNNIIILQSRPLPKAREESEEAFNPGLPLLSEGGITASPGISTGVVRIVRLESDILEFPTGAVLVVHQAHSRWAVLLSKASAVIAETGGAAGHLASVAREYGIPAVFNANGVLAKLQNADKVYRAYQAEIKNNKDLDQLPSPPDAAYVTVDAFAAKIYQGKAENIPVVSEGERLLPVLSNSPVYKTLAEVSELIIPLNLLSPNTPEFAPAFCQTLHDITRFCHEKAVTEFFNTNSTDHLRAGKQLVAKHKLQYWIINLGDGFYEDVPTKTVDISNIASLPMLALWHGMSAVPWAGPPATTSVGFMALMAESAINPELELSRQGNNSMSARNYFLISRNYCTLQASFGYHFCTVEAQSGKNDVENYLNFHFKGGASNLAKRKARANTLGEVLSQLGFMVDIKQDALFARMEEVSEPHLFEALVAVGHIIVHSRQADIGLGSEAGVVNFRENLQTGLGQLTPFVPPEKTKITASELNGQ</sequence>
<evidence type="ECO:0000256" key="6">
    <source>
        <dbReference type="ARBA" id="ARBA00021623"/>
    </source>
</evidence>
<dbReference type="Pfam" id="PF01326">
    <property type="entry name" value="PPDK_N"/>
    <property type="match status" value="1"/>
</dbReference>
<evidence type="ECO:0000256" key="14">
    <source>
        <dbReference type="ARBA" id="ARBA00047700"/>
    </source>
</evidence>
<evidence type="ECO:0000256" key="7">
    <source>
        <dbReference type="ARBA" id="ARBA00022679"/>
    </source>
</evidence>
<evidence type="ECO:0000256" key="8">
    <source>
        <dbReference type="ARBA" id="ARBA00022723"/>
    </source>
</evidence>
<gene>
    <name evidence="17" type="ORF">SAMN02745728_01578</name>
</gene>
<dbReference type="SUPFAM" id="SSF56059">
    <property type="entry name" value="Glutathione synthetase ATP-binding domain-like"/>
    <property type="match status" value="1"/>
</dbReference>
<comment type="catalytic activity">
    <reaction evidence="14">
        <text>pyruvate + ATP + H2O = phosphoenolpyruvate + AMP + phosphate + 2 H(+)</text>
        <dbReference type="Rhea" id="RHEA:11364"/>
        <dbReference type="ChEBI" id="CHEBI:15361"/>
        <dbReference type="ChEBI" id="CHEBI:15377"/>
        <dbReference type="ChEBI" id="CHEBI:15378"/>
        <dbReference type="ChEBI" id="CHEBI:30616"/>
        <dbReference type="ChEBI" id="CHEBI:43474"/>
        <dbReference type="ChEBI" id="CHEBI:58702"/>
        <dbReference type="ChEBI" id="CHEBI:456215"/>
        <dbReference type="EC" id="2.7.9.2"/>
    </reaction>
</comment>
<keyword evidence="18" id="KW-1185">Reference proteome</keyword>
<accession>A0A1M7T5X3</accession>
<dbReference type="GO" id="GO:0006094">
    <property type="term" value="P:gluconeogenesis"/>
    <property type="evidence" value="ECO:0007669"/>
    <property type="project" value="UniProtKB-UniPathway"/>
</dbReference>
<keyword evidence="11" id="KW-0067">ATP-binding</keyword>
<dbReference type="EC" id="2.7.9.2" evidence="5"/>
<evidence type="ECO:0000256" key="13">
    <source>
        <dbReference type="ARBA" id="ARBA00033470"/>
    </source>
</evidence>
<dbReference type="InterPro" id="IPR002192">
    <property type="entry name" value="PPDK_AMP/ATP-bd"/>
</dbReference>
<comment type="similarity">
    <text evidence="4">Belongs to the PEP-utilizing enzyme family.</text>
</comment>
<comment type="pathway">
    <text evidence="3">Carbohydrate biosynthesis; gluconeogenesis.</text>
</comment>
<dbReference type="InterPro" id="IPR006319">
    <property type="entry name" value="PEP_synth"/>
</dbReference>
<keyword evidence="17" id="KW-0670">Pyruvate</keyword>